<dbReference type="InterPro" id="IPR041657">
    <property type="entry name" value="HTH_17"/>
</dbReference>
<name>A0ABW6SKB7_9ACTN</name>
<accession>A0ABW6SKB7</accession>
<keyword evidence="3" id="KW-1185">Reference proteome</keyword>
<feature type="domain" description="Helix-turn-helix" evidence="1">
    <location>
        <begin position="9"/>
        <end position="44"/>
    </location>
</feature>
<protein>
    <submittedName>
        <fullName evidence="2">Helix-turn-helix domain-containing protein</fullName>
    </submittedName>
</protein>
<evidence type="ECO:0000259" key="1">
    <source>
        <dbReference type="Pfam" id="PF12728"/>
    </source>
</evidence>
<dbReference type="EMBL" id="JBIASD010000004">
    <property type="protein sequence ID" value="MFF3665409.1"/>
    <property type="molecule type" value="Genomic_DNA"/>
</dbReference>
<gene>
    <name evidence="2" type="ORF">ACFYXI_07425</name>
</gene>
<evidence type="ECO:0000313" key="3">
    <source>
        <dbReference type="Proteomes" id="UP001602013"/>
    </source>
</evidence>
<proteinExistence type="predicted"/>
<reference evidence="2 3" key="1">
    <citation type="submission" date="2024-10" db="EMBL/GenBank/DDBJ databases">
        <title>The Natural Products Discovery Center: Release of the First 8490 Sequenced Strains for Exploring Actinobacteria Biosynthetic Diversity.</title>
        <authorList>
            <person name="Kalkreuter E."/>
            <person name="Kautsar S.A."/>
            <person name="Yang D."/>
            <person name="Bader C.D."/>
            <person name="Teijaro C.N."/>
            <person name="Fluegel L."/>
            <person name="Davis C.M."/>
            <person name="Simpson J.R."/>
            <person name="Lauterbach L."/>
            <person name="Steele A.D."/>
            <person name="Gui C."/>
            <person name="Meng S."/>
            <person name="Li G."/>
            <person name="Viehrig K."/>
            <person name="Ye F."/>
            <person name="Su P."/>
            <person name="Kiefer A.F."/>
            <person name="Nichols A."/>
            <person name="Cepeda A.J."/>
            <person name="Yan W."/>
            <person name="Fan B."/>
            <person name="Jiang Y."/>
            <person name="Adhikari A."/>
            <person name="Zheng C.-J."/>
            <person name="Schuster L."/>
            <person name="Cowan T.M."/>
            <person name="Smanski M.J."/>
            <person name="Chevrette M.G."/>
            <person name="De Carvalho L.P.S."/>
            <person name="Shen B."/>
        </authorList>
    </citation>
    <scope>NUCLEOTIDE SEQUENCE [LARGE SCALE GENOMIC DNA]</scope>
    <source>
        <strain evidence="2 3">NPDC002173</strain>
    </source>
</reference>
<organism evidence="2 3">
    <name type="scientific">Microtetraspora malaysiensis</name>
    <dbReference type="NCBI Taxonomy" id="161358"/>
    <lineage>
        <taxon>Bacteria</taxon>
        <taxon>Bacillati</taxon>
        <taxon>Actinomycetota</taxon>
        <taxon>Actinomycetes</taxon>
        <taxon>Streptosporangiales</taxon>
        <taxon>Streptosporangiaceae</taxon>
        <taxon>Microtetraspora</taxon>
    </lineage>
</organism>
<dbReference type="RefSeq" id="WP_387409405.1">
    <property type="nucleotide sequence ID" value="NZ_JBIASD010000004.1"/>
</dbReference>
<dbReference type="InterPro" id="IPR010093">
    <property type="entry name" value="SinI_DNA-bd"/>
</dbReference>
<dbReference type="InterPro" id="IPR009061">
    <property type="entry name" value="DNA-bd_dom_put_sf"/>
</dbReference>
<sequence length="121" mass="12970">MPSANITITTREAAAALGISLRTAQRWAATGKLTATKTGGRWSITIPADLRDYKQHQINKARELIEDGGIVPFRGRRIFRAVSSDGTRTYLTAPQACTCAAGLKGRHACLHRIAAIILAAA</sequence>
<dbReference type="Pfam" id="PF12728">
    <property type="entry name" value="HTH_17"/>
    <property type="match status" value="1"/>
</dbReference>
<dbReference type="SUPFAM" id="SSF46955">
    <property type="entry name" value="Putative DNA-binding domain"/>
    <property type="match status" value="1"/>
</dbReference>
<comment type="caution">
    <text evidence="2">The sequence shown here is derived from an EMBL/GenBank/DDBJ whole genome shotgun (WGS) entry which is preliminary data.</text>
</comment>
<dbReference type="Proteomes" id="UP001602013">
    <property type="component" value="Unassembled WGS sequence"/>
</dbReference>
<dbReference type="NCBIfam" id="TIGR01764">
    <property type="entry name" value="excise"/>
    <property type="match status" value="1"/>
</dbReference>
<evidence type="ECO:0000313" key="2">
    <source>
        <dbReference type="EMBL" id="MFF3665409.1"/>
    </source>
</evidence>